<organism evidence="2 3">
    <name type="scientific">Panagrolaimus superbus</name>
    <dbReference type="NCBI Taxonomy" id="310955"/>
    <lineage>
        <taxon>Eukaryota</taxon>
        <taxon>Metazoa</taxon>
        <taxon>Ecdysozoa</taxon>
        <taxon>Nematoda</taxon>
        <taxon>Chromadorea</taxon>
        <taxon>Rhabditida</taxon>
        <taxon>Tylenchina</taxon>
        <taxon>Panagrolaimomorpha</taxon>
        <taxon>Panagrolaimoidea</taxon>
        <taxon>Panagrolaimidae</taxon>
        <taxon>Panagrolaimus</taxon>
    </lineage>
</organism>
<reference evidence="3" key="1">
    <citation type="submission" date="2022-11" db="UniProtKB">
        <authorList>
            <consortium name="WormBaseParasite"/>
        </authorList>
    </citation>
    <scope>IDENTIFICATION</scope>
</reference>
<evidence type="ECO:0000313" key="3">
    <source>
        <dbReference type="WBParaSite" id="PSU_v2.g18936.t1"/>
    </source>
</evidence>
<dbReference type="WBParaSite" id="PSU_v2.g18936.t1">
    <property type="protein sequence ID" value="PSU_v2.g18936.t1"/>
    <property type="gene ID" value="PSU_v2.g18936"/>
</dbReference>
<dbReference type="Proteomes" id="UP000887577">
    <property type="component" value="Unplaced"/>
</dbReference>
<accession>A0A914YHI4</accession>
<evidence type="ECO:0000313" key="2">
    <source>
        <dbReference type="Proteomes" id="UP000887577"/>
    </source>
</evidence>
<protein>
    <submittedName>
        <fullName evidence="3">Uncharacterized protein</fullName>
    </submittedName>
</protein>
<dbReference type="AlphaFoldDB" id="A0A914YHI4"/>
<proteinExistence type="predicted"/>
<feature type="region of interest" description="Disordered" evidence="1">
    <location>
        <begin position="51"/>
        <end position="99"/>
    </location>
</feature>
<name>A0A914YHI4_9BILA</name>
<keyword evidence="2" id="KW-1185">Reference proteome</keyword>
<evidence type="ECO:0000256" key="1">
    <source>
        <dbReference type="SAM" id="MobiDB-lite"/>
    </source>
</evidence>
<sequence length="189" mass="22035">MKGKLIIAEEKEKMLKDEFNAYKDQMKVKQGEYQTRFNKIMELAGRNEEKDIEYLGKMNPGPSNGRKRHRSFSSSSSSSRKAKKTKAASPSRRTDDSDTQRVLDIIVNMDNWKAFAKQHGKDQNTPCFLLSTYLWWVAELNGRGKESYNQRFKPSGGRHHNSFLVREEQFFKNNPEIKKAQKITKPKKK</sequence>